<gene>
    <name evidence="8" type="primary">ccsB</name>
    <name evidence="8" type="ORF">ASN18_2302</name>
</gene>
<dbReference type="EMBL" id="LNQR01000081">
    <property type="protein sequence ID" value="KWT82941.1"/>
    <property type="molecule type" value="Genomic_DNA"/>
</dbReference>
<proteinExistence type="predicted"/>
<evidence type="ECO:0000256" key="1">
    <source>
        <dbReference type="ARBA" id="ARBA00004141"/>
    </source>
</evidence>
<dbReference type="PANTHER" id="PTHR31566:SF0">
    <property type="entry name" value="CYTOCHROME C BIOGENESIS PROTEIN CCS1, CHLOROPLASTIC"/>
    <property type="match status" value="1"/>
</dbReference>
<evidence type="ECO:0000256" key="5">
    <source>
        <dbReference type="ARBA" id="ARBA00023136"/>
    </source>
</evidence>
<evidence type="ECO:0000313" key="8">
    <source>
        <dbReference type="EMBL" id="KWT82941.1"/>
    </source>
</evidence>
<name>A0ABR5SDB3_9BACT</name>
<dbReference type="Pfam" id="PF05140">
    <property type="entry name" value="ResB"/>
    <property type="match status" value="1"/>
</dbReference>
<feature type="transmembrane region" description="Helical" evidence="6">
    <location>
        <begin position="409"/>
        <end position="428"/>
    </location>
</feature>
<dbReference type="Proteomes" id="UP000060487">
    <property type="component" value="Unassembled WGS sequence"/>
</dbReference>
<sequence length="472" mass="52645">MADKNIVDKIWKFFTSVKLAVVIIAVIALSSMIGTVIEQDSSPEKNLKLFTKIFGPANAQTVYKSAVALGLTDMYHSWWFTSILICFSANLIICSIDKLPHIKRIVDEPLKPIDAKDFDNYGIKKELSVDGSIEDAKTLVLAAIKKLGMTPNASDNSGPNTIQFYAHKGRRTRYAVYVIHFSIIIILIGAVIGNTLGFSGYLILPEGETSAVAYSRQSEKEHPLGFSIRCDDFSTSFYGLSDMPKDYASWLSVIEDGKTVLKKTIGVNSPLKYKGYTFYQSSYGVVPQKNTRSLIILNVTPKGGKTEQISLGVGESFKIPGTKFSGRLIAFTPALAFDKNERPYSYTENMNNPAVYIELTSEDNDKYSGWLVKRYPQTWDLPDGSKVELVDNWGYQYTGLQVRKDPGVLLVYAGCLFMTIGLYCAFFLSHKKIWVLLQSEKTKVNIKIAAFANKNKTGYEGVINSVFNRLTH</sequence>
<reference evidence="8 9" key="1">
    <citation type="submission" date="2015-11" db="EMBL/GenBank/DDBJ databases">
        <authorList>
            <person name="Lin W."/>
        </authorList>
    </citation>
    <scope>NUCLEOTIDE SEQUENCE [LARGE SCALE GENOMIC DNA]</scope>
    <source>
        <strain evidence="8 9">HCH-1</strain>
    </source>
</reference>
<protein>
    <submittedName>
        <fullName evidence="8">Cytochrome C biogenesis protein ResB</fullName>
    </submittedName>
</protein>
<dbReference type="RefSeq" id="WP_085052905.1">
    <property type="nucleotide sequence ID" value="NZ_LNQR01000081.1"/>
</dbReference>
<keyword evidence="2 6" id="KW-0812">Transmembrane</keyword>
<evidence type="ECO:0000256" key="4">
    <source>
        <dbReference type="ARBA" id="ARBA00022989"/>
    </source>
</evidence>
<accession>A0ABR5SDB3</accession>
<keyword evidence="9" id="KW-1185">Reference proteome</keyword>
<keyword evidence="4 6" id="KW-1133">Transmembrane helix</keyword>
<evidence type="ECO:0000256" key="3">
    <source>
        <dbReference type="ARBA" id="ARBA00022748"/>
    </source>
</evidence>
<evidence type="ECO:0000256" key="2">
    <source>
        <dbReference type="ARBA" id="ARBA00022692"/>
    </source>
</evidence>
<feature type="transmembrane region" description="Helical" evidence="6">
    <location>
        <begin position="174"/>
        <end position="204"/>
    </location>
</feature>
<keyword evidence="5 6" id="KW-0472">Membrane</keyword>
<organism evidence="8 9">
    <name type="scientific">Candidatus Magnetominusculus xianensis</name>
    <dbReference type="NCBI Taxonomy" id="1748249"/>
    <lineage>
        <taxon>Bacteria</taxon>
        <taxon>Pseudomonadati</taxon>
        <taxon>Nitrospirota</taxon>
        <taxon>Nitrospiria</taxon>
        <taxon>Nitrospirales</taxon>
        <taxon>Nitrospiraceae</taxon>
        <taxon>Candidatus Magnetominusculus</taxon>
    </lineage>
</organism>
<evidence type="ECO:0000313" key="9">
    <source>
        <dbReference type="Proteomes" id="UP000060487"/>
    </source>
</evidence>
<feature type="transmembrane region" description="Helical" evidence="6">
    <location>
        <begin position="78"/>
        <end position="96"/>
    </location>
</feature>
<dbReference type="InterPro" id="IPR007816">
    <property type="entry name" value="ResB-like_domain"/>
</dbReference>
<comment type="subcellular location">
    <subcellularLocation>
        <location evidence="1">Membrane</location>
        <topology evidence="1">Multi-pass membrane protein</topology>
    </subcellularLocation>
</comment>
<feature type="transmembrane region" description="Helical" evidence="6">
    <location>
        <begin position="19"/>
        <end position="37"/>
    </location>
</feature>
<comment type="caution">
    <text evidence="8">The sequence shown here is derived from an EMBL/GenBank/DDBJ whole genome shotgun (WGS) entry which is preliminary data.</text>
</comment>
<evidence type="ECO:0000256" key="6">
    <source>
        <dbReference type="SAM" id="Phobius"/>
    </source>
</evidence>
<dbReference type="InterPro" id="IPR023494">
    <property type="entry name" value="Cyt_c_bgen_Ccs1/CcsB/ResB"/>
</dbReference>
<dbReference type="PANTHER" id="PTHR31566">
    <property type="entry name" value="CYTOCHROME C BIOGENESIS PROTEIN CCS1, CHLOROPLASTIC"/>
    <property type="match status" value="1"/>
</dbReference>
<evidence type="ECO:0000259" key="7">
    <source>
        <dbReference type="Pfam" id="PF05140"/>
    </source>
</evidence>
<keyword evidence="3" id="KW-0201">Cytochrome c-type biogenesis</keyword>
<feature type="domain" description="ResB-like" evidence="7">
    <location>
        <begin position="17"/>
        <end position="364"/>
    </location>
</feature>